<dbReference type="Proteomes" id="UP000225706">
    <property type="component" value="Unassembled WGS sequence"/>
</dbReference>
<evidence type="ECO:0000259" key="11">
    <source>
        <dbReference type="PROSITE" id="PS50011"/>
    </source>
</evidence>
<evidence type="ECO:0000256" key="3">
    <source>
        <dbReference type="ARBA" id="ARBA00022679"/>
    </source>
</evidence>
<dbReference type="PROSITE" id="PS50011">
    <property type="entry name" value="PROTEIN_KINASE_DOM"/>
    <property type="match status" value="1"/>
</dbReference>
<dbReference type="GO" id="GO:0050321">
    <property type="term" value="F:tau-protein kinase activity"/>
    <property type="evidence" value="ECO:0007669"/>
    <property type="project" value="TreeGrafter"/>
</dbReference>
<keyword evidence="2" id="KW-0723">Serine/threonine-protein kinase</keyword>
<comment type="catalytic activity">
    <reaction evidence="7">
        <text>L-threonyl-[protein] + ATP = O-phospho-L-threonyl-[protein] + ADP + H(+)</text>
        <dbReference type="Rhea" id="RHEA:46608"/>
        <dbReference type="Rhea" id="RHEA-COMP:11060"/>
        <dbReference type="Rhea" id="RHEA-COMP:11605"/>
        <dbReference type="ChEBI" id="CHEBI:15378"/>
        <dbReference type="ChEBI" id="CHEBI:30013"/>
        <dbReference type="ChEBI" id="CHEBI:30616"/>
        <dbReference type="ChEBI" id="CHEBI:61977"/>
        <dbReference type="ChEBI" id="CHEBI:456216"/>
        <dbReference type="EC" id="2.7.11.1"/>
    </reaction>
</comment>
<comment type="caution">
    <text evidence="12">The sequence shown here is derived from an EMBL/GenBank/DDBJ whole genome shotgun (WGS) entry which is preliminary data.</text>
</comment>
<dbReference type="PROSITE" id="PS00108">
    <property type="entry name" value="PROTEIN_KINASE_ST"/>
    <property type="match status" value="1"/>
</dbReference>
<name>A0A2B4S3V9_STYPI</name>
<dbReference type="PANTHER" id="PTHR24346:SF82">
    <property type="entry name" value="KP78A-RELATED"/>
    <property type="match status" value="1"/>
</dbReference>
<feature type="region of interest" description="Disordered" evidence="10">
    <location>
        <begin position="459"/>
        <end position="504"/>
    </location>
</feature>
<dbReference type="InterPro" id="IPR008271">
    <property type="entry name" value="Ser/Thr_kinase_AS"/>
</dbReference>
<reference evidence="13" key="1">
    <citation type="journal article" date="2017" name="bioRxiv">
        <title>Comparative analysis of the genomes of Stylophora pistillata and Acropora digitifera provides evidence for extensive differences between species of corals.</title>
        <authorList>
            <person name="Voolstra C.R."/>
            <person name="Li Y."/>
            <person name="Liew Y.J."/>
            <person name="Baumgarten S."/>
            <person name="Zoccola D."/>
            <person name="Flot J.-F."/>
            <person name="Tambutte S."/>
            <person name="Allemand D."/>
            <person name="Aranda M."/>
        </authorList>
    </citation>
    <scope>NUCLEOTIDE SEQUENCE [LARGE SCALE GENOMIC DNA]</scope>
</reference>
<dbReference type="InterPro" id="IPR011009">
    <property type="entry name" value="Kinase-like_dom_sf"/>
</dbReference>
<gene>
    <name evidence="12" type="primary">Tssk3</name>
    <name evidence="12" type="ORF">AWC38_SpisGene12313</name>
</gene>
<evidence type="ECO:0000313" key="13">
    <source>
        <dbReference type="Proteomes" id="UP000225706"/>
    </source>
</evidence>
<feature type="compositionally biased region" description="Polar residues" evidence="10">
    <location>
        <begin position="478"/>
        <end position="492"/>
    </location>
</feature>
<evidence type="ECO:0000256" key="1">
    <source>
        <dbReference type="ARBA" id="ARBA00012513"/>
    </source>
</evidence>
<evidence type="ECO:0000256" key="5">
    <source>
        <dbReference type="ARBA" id="ARBA00022777"/>
    </source>
</evidence>
<dbReference type="AlphaFoldDB" id="A0A2B4S3V9"/>
<accession>A0A2B4S3V9</accession>
<dbReference type="FunFam" id="3.30.200.20:FF:000003">
    <property type="entry name" value="Non-specific serine/threonine protein kinase"/>
    <property type="match status" value="1"/>
</dbReference>
<sequence>MLKSNISLVKKNDSWLPKKEQQLSAIEKHGYTLLKTLGEGAYAKVKLADSKKHNTKVAVKVINKRRAPKDFLQKFLPREVHLMHRLNHPNVIRLFEVVETSTKVYLVLQLASGGDLLEYINNRPMLTEKEVRLLFCQLAAAMMYCHKENVVHRDLKCENILIAGDGKLKVTDFGFAVSTFKNRLLETYCGSFAYCCPEILRGRPYDGKKADVWSMGVVLYAMGCARLPFSEDDIKCLVKDDYNSKIKFSKRVSKEYRNLVRWMLEVNQNERATAEEVFKSPWCRQAIEDNPELSYLVEAPQAIPVRVRKPSECALQETNEFEEETYPVEVKKIPAKIGEKTNVVTCFTFAAPTYETKQSSQARRHTISGFEIHEIACTLNLRNDLLRSFAQKKMSKSQSLQKIEEEQPLAEVSYNKHQSRRKSTLVTDVLTAVSSNEHGKKIEERKSSLVSDIIKFDPSSAGRRGSLAGTQEGRRSSFAGTLTGSRGSTVVSQVERLESLGEVP</sequence>
<dbReference type="GO" id="GO:0000226">
    <property type="term" value="P:microtubule cytoskeleton organization"/>
    <property type="evidence" value="ECO:0007669"/>
    <property type="project" value="TreeGrafter"/>
</dbReference>
<dbReference type="GO" id="GO:0035556">
    <property type="term" value="P:intracellular signal transduction"/>
    <property type="evidence" value="ECO:0007669"/>
    <property type="project" value="TreeGrafter"/>
</dbReference>
<dbReference type="PROSITE" id="PS00107">
    <property type="entry name" value="PROTEIN_KINASE_ATP"/>
    <property type="match status" value="1"/>
</dbReference>
<dbReference type="OrthoDB" id="5961184at2759"/>
<dbReference type="SMART" id="SM00220">
    <property type="entry name" value="S_TKc"/>
    <property type="match status" value="1"/>
</dbReference>
<dbReference type="Gene3D" id="1.10.510.10">
    <property type="entry name" value="Transferase(Phosphotransferase) domain 1"/>
    <property type="match status" value="1"/>
</dbReference>
<dbReference type="EC" id="2.7.11.1" evidence="1"/>
<evidence type="ECO:0000256" key="10">
    <source>
        <dbReference type="SAM" id="MobiDB-lite"/>
    </source>
</evidence>
<dbReference type="GO" id="GO:0005524">
    <property type="term" value="F:ATP binding"/>
    <property type="evidence" value="ECO:0007669"/>
    <property type="project" value="UniProtKB-UniRule"/>
</dbReference>
<keyword evidence="6 9" id="KW-0067">ATP-binding</keyword>
<protein>
    <recommendedName>
        <fullName evidence="1">non-specific serine/threonine protein kinase</fullName>
        <ecNumber evidence="1">2.7.11.1</ecNumber>
    </recommendedName>
</protein>
<dbReference type="STRING" id="50429.A0A2B4S3V9"/>
<dbReference type="PANTHER" id="PTHR24346">
    <property type="entry name" value="MAP/MICROTUBULE AFFINITY-REGULATING KINASE"/>
    <property type="match status" value="1"/>
</dbReference>
<feature type="binding site" evidence="9">
    <location>
        <position position="60"/>
    </location>
    <ligand>
        <name>ATP</name>
        <dbReference type="ChEBI" id="CHEBI:30616"/>
    </ligand>
</feature>
<comment type="catalytic activity">
    <reaction evidence="8">
        <text>L-seryl-[protein] + ATP = O-phospho-L-seryl-[protein] + ADP + H(+)</text>
        <dbReference type="Rhea" id="RHEA:17989"/>
        <dbReference type="Rhea" id="RHEA-COMP:9863"/>
        <dbReference type="Rhea" id="RHEA-COMP:11604"/>
        <dbReference type="ChEBI" id="CHEBI:15378"/>
        <dbReference type="ChEBI" id="CHEBI:29999"/>
        <dbReference type="ChEBI" id="CHEBI:30616"/>
        <dbReference type="ChEBI" id="CHEBI:83421"/>
        <dbReference type="ChEBI" id="CHEBI:456216"/>
        <dbReference type="EC" id="2.7.11.1"/>
    </reaction>
</comment>
<dbReference type="SUPFAM" id="SSF56112">
    <property type="entry name" value="Protein kinase-like (PK-like)"/>
    <property type="match status" value="1"/>
</dbReference>
<evidence type="ECO:0000256" key="2">
    <source>
        <dbReference type="ARBA" id="ARBA00022527"/>
    </source>
</evidence>
<feature type="compositionally biased region" description="Basic and acidic residues" evidence="10">
    <location>
        <begin position="495"/>
        <end position="504"/>
    </location>
</feature>
<evidence type="ECO:0000256" key="9">
    <source>
        <dbReference type="PROSITE-ProRule" id="PRU10141"/>
    </source>
</evidence>
<dbReference type="Pfam" id="PF00069">
    <property type="entry name" value="Pkinase"/>
    <property type="match status" value="1"/>
</dbReference>
<dbReference type="GO" id="GO:0005737">
    <property type="term" value="C:cytoplasm"/>
    <property type="evidence" value="ECO:0007669"/>
    <property type="project" value="TreeGrafter"/>
</dbReference>
<dbReference type="EMBL" id="LSMT01000216">
    <property type="protein sequence ID" value="PFX23155.1"/>
    <property type="molecule type" value="Genomic_DNA"/>
</dbReference>
<evidence type="ECO:0000256" key="7">
    <source>
        <dbReference type="ARBA" id="ARBA00047899"/>
    </source>
</evidence>
<evidence type="ECO:0000256" key="8">
    <source>
        <dbReference type="ARBA" id="ARBA00048679"/>
    </source>
</evidence>
<evidence type="ECO:0000256" key="4">
    <source>
        <dbReference type="ARBA" id="ARBA00022741"/>
    </source>
</evidence>
<proteinExistence type="predicted"/>
<keyword evidence="4 9" id="KW-0547">Nucleotide-binding</keyword>
<keyword evidence="13" id="KW-1185">Reference proteome</keyword>
<dbReference type="InterPro" id="IPR000719">
    <property type="entry name" value="Prot_kinase_dom"/>
</dbReference>
<dbReference type="InterPro" id="IPR017441">
    <property type="entry name" value="Protein_kinase_ATP_BS"/>
</dbReference>
<feature type="domain" description="Protein kinase" evidence="11">
    <location>
        <begin position="31"/>
        <end position="283"/>
    </location>
</feature>
<organism evidence="12 13">
    <name type="scientific">Stylophora pistillata</name>
    <name type="common">Smooth cauliflower coral</name>
    <dbReference type="NCBI Taxonomy" id="50429"/>
    <lineage>
        <taxon>Eukaryota</taxon>
        <taxon>Metazoa</taxon>
        <taxon>Cnidaria</taxon>
        <taxon>Anthozoa</taxon>
        <taxon>Hexacorallia</taxon>
        <taxon>Scleractinia</taxon>
        <taxon>Astrocoeniina</taxon>
        <taxon>Pocilloporidae</taxon>
        <taxon>Stylophora</taxon>
    </lineage>
</organism>
<dbReference type="FunFam" id="1.10.510.10:FF:000658">
    <property type="entry name" value="Protein CBG12184"/>
    <property type="match status" value="1"/>
</dbReference>
<keyword evidence="3" id="KW-0808">Transferase</keyword>
<keyword evidence="5 12" id="KW-0418">Kinase</keyword>
<evidence type="ECO:0000256" key="6">
    <source>
        <dbReference type="ARBA" id="ARBA00022840"/>
    </source>
</evidence>
<evidence type="ECO:0000313" key="12">
    <source>
        <dbReference type="EMBL" id="PFX23155.1"/>
    </source>
</evidence>